<feature type="region of interest" description="Disordered" evidence="1">
    <location>
        <begin position="254"/>
        <end position="343"/>
    </location>
</feature>
<organism evidence="3 4">
    <name type="scientific">Trichostrongylus colubriformis</name>
    <name type="common">Black scour worm</name>
    <dbReference type="NCBI Taxonomy" id="6319"/>
    <lineage>
        <taxon>Eukaryota</taxon>
        <taxon>Metazoa</taxon>
        <taxon>Ecdysozoa</taxon>
        <taxon>Nematoda</taxon>
        <taxon>Chromadorea</taxon>
        <taxon>Rhabditida</taxon>
        <taxon>Rhabditina</taxon>
        <taxon>Rhabditomorpha</taxon>
        <taxon>Strongyloidea</taxon>
        <taxon>Trichostrongylidae</taxon>
        <taxon>Trichostrongylus</taxon>
    </lineage>
</organism>
<keyword evidence="4" id="KW-1185">Reference proteome</keyword>
<dbReference type="EMBL" id="WIXE01014544">
    <property type="protein sequence ID" value="KAK5974208.1"/>
    <property type="molecule type" value="Genomic_DNA"/>
</dbReference>
<dbReference type="AlphaFoldDB" id="A0AAN8IKR9"/>
<feature type="compositionally biased region" description="Basic residues" evidence="1">
    <location>
        <begin position="18"/>
        <end position="29"/>
    </location>
</feature>
<dbReference type="GO" id="GO:0000932">
    <property type="term" value="C:P-body"/>
    <property type="evidence" value="ECO:0007669"/>
    <property type="project" value="TreeGrafter"/>
</dbReference>
<evidence type="ECO:0000259" key="2">
    <source>
        <dbReference type="Pfam" id="PF17216"/>
    </source>
</evidence>
<dbReference type="PANTHER" id="PTHR23355">
    <property type="entry name" value="RIBONUCLEASE"/>
    <property type="match status" value="1"/>
</dbReference>
<proteinExistence type="predicted"/>
<dbReference type="InterPro" id="IPR050180">
    <property type="entry name" value="RNR_Ribonuclease"/>
</dbReference>
<dbReference type="GO" id="GO:0010587">
    <property type="term" value="P:miRNA catabolic process"/>
    <property type="evidence" value="ECO:0007669"/>
    <property type="project" value="TreeGrafter"/>
</dbReference>
<dbReference type="PANTHER" id="PTHR23355:SF9">
    <property type="entry name" value="DIS3-LIKE EXONUCLEASE 2"/>
    <property type="match status" value="1"/>
</dbReference>
<dbReference type="Pfam" id="PF17216">
    <property type="entry name" value="Rrp44_CSD1"/>
    <property type="match status" value="1"/>
</dbReference>
<feature type="compositionally biased region" description="Low complexity" evidence="1">
    <location>
        <begin position="7"/>
        <end position="17"/>
    </location>
</feature>
<feature type="compositionally biased region" description="Polar residues" evidence="1">
    <location>
        <begin position="84"/>
        <end position="94"/>
    </location>
</feature>
<feature type="compositionally biased region" description="Low complexity" evidence="1">
    <location>
        <begin position="308"/>
        <end position="330"/>
    </location>
</feature>
<evidence type="ECO:0000313" key="3">
    <source>
        <dbReference type="EMBL" id="KAK5974208.1"/>
    </source>
</evidence>
<feature type="region of interest" description="Disordered" evidence="1">
    <location>
        <begin position="1"/>
        <end position="98"/>
    </location>
</feature>
<evidence type="ECO:0000256" key="1">
    <source>
        <dbReference type="SAM" id="MobiDB-lite"/>
    </source>
</evidence>
<evidence type="ECO:0000313" key="4">
    <source>
        <dbReference type="Proteomes" id="UP001331761"/>
    </source>
</evidence>
<dbReference type="InterPro" id="IPR012340">
    <property type="entry name" value="NA-bd_OB-fold"/>
</dbReference>
<dbReference type="SUPFAM" id="SSF50249">
    <property type="entry name" value="Nucleic acid-binding proteins"/>
    <property type="match status" value="1"/>
</dbReference>
<reference evidence="3 4" key="1">
    <citation type="submission" date="2019-10" db="EMBL/GenBank/DDBJ databases">
        <title>Assembly and Annotation for the nematode Trichostrongylus colubriformis.</title>
        <authorList>
            <person name="Martin J."/>
        </authorList>
    </citation>
    <scope>NUCLEOTIDE SEQUENCE [LARGE SCALE GENOMIC DNA]</scope>
    <source>
        <strain evidence="3">G859</strain>
        <tissue evidence="3">Whole worm</tissue>
    </source>
</reference>
<feature type="domain" description="CSD1" evidence="2">
    <location>
        <begin position="352"/>
        <end position="427"/>
    </location>
</feature>
<dbReference type="GO" id="GO:0000175">
    <property type="term" value="F:3'-5'-RNA exonuclease activity"/>
    <property type="evidence" value="ECO:0007669"/>
    <property type="project" value="TreeGrafter"/>
</dbReference>
<accession>A0AAN8IKR9</accession>
<gene>
    <name evidence="3" type="ORF">GCK32_011608</name>
</gene>
<dbReference type="Proteomes" id="UP001331761">
    <property type="component" value="Unassembled WGS sequence"/>
</dbReference>
<comment type="caution">
    <text evidence="3">The sequence shown here is derived from an EMBL/GenBank/DDBJ whole genome shotgun (WGS) entry which is preliminary data.</text>
</comment>
<protein>
    <recommendedName>
        <fullName evidence="2">CSD1 domain-containing protein</fullName>
    </recommendedName>
</protein>
<sequence length="521" mass="57216">MTEVKSVEPSSSSTSHSATRKKRGYKRPNKSKESKPSTTAAPTPPADSNDVIAVTVNKENSVSLKKKRHSKKKSEEKLKEVSSNIQKKTGSTSVPGCDLNGRTLLDEVQKKVRTGKVPVNELMGRGYGQAGTLKSQSNATIGRTILQRLVGNNVDPEAVFNAALRQMPQVPGFPSTTHRPDSGPHSTVFRPELFKTTMEAYATAAAQCGSDIFSGLRRDGPYCRDSRQCGRGASLSPDFLLPWVNFSPMFPLDRSMPSTGHRPPPPPPASHSHHVTHPNQCGHPQLFKGSTQGVGHHGTTPPSRRTVSLSSSTYRPPSSYPTSRSNTSMSLYQSSSQPVGVASNQKTRKPYFMPYMSLEAVTRGLANGDLVKGSLCVNQRNYEESYVDNPDGDDQLDLLILGVHDRNRALHGDVVIVRIKERMNWVIRENLYQAWRAGHLNVSREDNGQPITIPPVAAPKSDDLVEVSIGGLADPHIRKANLNLTIPPNKDRKYTRQAMVIIGAQSLLMRRLDEEEKIHSD</sequence>
<feature type="compositionally biased region" description="Polar residues" evidence="1">
    <location>
        <begin position="331"/>
        <end position="343"/>
    </location>
</feature>
<dbReference type="InterPro" id="IPR033771">
    <property type="entry name" value="Rrp44_CSD1"/>
</dbReference>
<dbReference type="GO" id="GO:0006402">
    <property type="term" value="P:mRNA catabolic process"/>
    <property type="evidence" value="ECO:0007669"/>
    <property type="project" value="TreeGrafter"/>
</dbReference>
<dbReference type="Gene3D" id="2.40.50.690">
    <property type="match status" value="1"/>
</dbReference>
<name>A0AAN8IKR9_TRICO</name>